<proteinExistence type="predicted"/>
<dbReference type="AlphaFoldDB" id="A0A191MWT6"/>
<feature type="compositionally biased region" description="Low complexity" evidence="1">
    <location>
        <begin position="236"/>
        <end position="245"/>
    </location>
</feature>
<dbReference type="EMBL" id="KT380883">
    <property type="protein sequence ID" value="AMX22141.1"/>
    <property type="molecule type" value="Genomic_DNA"/>
</dbReference>
<keyword evidence="3" id="KW-0496">Mitochondrion</keyword>
<dbReference type="PANTHER" id="PTHR36181:SF2">
    <property type="entry name" value="INTRON-ENCODED ENDONUCLEASE AI3-RELATED"/>
    <property type="match status" value="1"/>
</dbReference>
<dbReference type="InterPro" id="IPR004860">
    <property type="entry name" value="LAGLIDADG_dom"/>
</dbReference>
<gene>
    <name evidence="3" type="primary">orf730</name>
</gene>
<accession>A0A191MWT6</accession>
<dbReference type="InterPro" id="IPR027434">
    <property type="entry name" value="Homing_endonucl"/>
</dbReference>
<keyword evidence="3" id="KW-0378">Hydrolase</keyword>
<dbReference type="Gene3D" id="3.10.28.10">
    <property type="entry name" value="Homing endonucleases"/>
    <property type="match status" value="2"/>
</dbReference>
<feature type="compositionally biased region" description="Basic and acidic residues" evidence="1">
    <location>
        <begin position="216"/>
        <end position="235"/>
    </location>
</feature>
<reference evidence="3" key="1">
    <citation type="journal article" date="2016" name="PLoS ONE">
        <title>Intron Derived Size Polymorphism in the Mitochondrial Genomes of Closely Related Chrysoporthe Species.</title>
        <authorList>
            <person name="Kanzi A.M."/>
            <person name="Wingfield B.D."/>
            <person name="Steenkamp E.T."/>
            <person name="Naidoo S."/>
            <person name="van der Merwe N.A."/>
        </authorList>
    </citation>
    <scope>NUCLEOTIDE SEQUENCE</scope>
</reference>
<geneLocation type="mitochondrion" evidence="3"/>
<dbReference type="RefSeq" id="YP_009262066.1">
    <property type="nucleotide sequence ID" value="NC_030522.1"/>
</dbReference>
<dbReference type="GeneID" id="31078049"/>
<keyword evidence="3" id="KW-0540">Nuclease</keyword>
<feature type="domain" description="Homing endonuclease LAGLIDADG" evidence="2">
    <location>
        <begin position="478"/>
        <end position="585"/>
    </location>
</feature>
<name>A0A191MWT6_9PEZI</name>
<evidence type="ECO:0000313" key="3">
    <source>
        <dbReference type="EMBL" id="AMX22141.1"/>
    </source>
</evidence>
<evidence type="ECO:0000259" key="2">
    <source>
        <dbReference type="Pfam" id="PF00961"/>
    </source>
</evidence>
<dbReference type="GO" id="GO:0005739">
    <property type="term" value="C:mitochondrion"/>
    <property type="evidence" value="ECO:0007669"/>
    <property type="project" value="UniProtKB-ARBA"/>
</dbReference>
<organism evidence="3">
    <name type="scientific">Chrysoporthe austroafricana</name>
    <dbReference type="NCBI Taxonomy" id="354353"/>
    <lineage>
        <taxon>Eukaryota</taxon>
        <taxon>Fungi</taxon>
        <taxon>Dikarya</taxon>
        <taxon>Ascomycota</taxon>
        <taxon>Pezizomycotina</taxon>
        <taxon>Sordariomycetes</taxon>
        <taxon>Sordariomycetidae</taxon>
        <taxon>Diaporthales</taxon>
        <taxon>Cryphonectriaceae</taxon>
        <taxon>Cryphonectria-Endothia species complex</taxon>
        <taxon>Chrysoporthe</taxon>
    </lineage>
</organism>
<dbReference type="InterPro" id="IPR051289">
    <property type="entry name" value="LAGLIDADG_Endonuclease"/>
</dbReference>
<feature type="domain" description="Homing endonuclease LAGLIDADG" evidence="2">
    <location>
        <begin position="334"/>
        <end position="428"/>
    </location>
</feature>
<dbReference type="Pfam" id="PF00961">
    <property type="entry name" value="LAGLIDADG_1"/>
    <property type="match status" value="2"/>
</dbReference>
<sequence length="730" mass="84714">MKKFNILLACSCINMLSFRLPVNVAKFSSICFSSFVASCIRTGGRIGFRYIHVLPANPTNHYKSIQAIVIKDRSPIGKFKFKPSAKGVVTVFITIDGLFHNDSILSTFYGESLRRREMLNAFTSHLDEKEFYTVTLLARKGKHNLTLIYPPKGSYYVNRERIINEFDSFVSWMRGEVQIHFDLDIARYRDRLIKLDYLKIVFSPYNVTPEGGDPELQPKVEDEGKMVNGENDNHHSSQQNNNYNSRFSDKSENPKFTAPANSLLPSSNKNKGWRRQNILRKVHTMAKISTASIIEATSREPNIRKEILGNEMASLLGNGKKPEDMTWFDFFDKLRGWTDGEGSFLIKRKPQNNSLSYGFRFEIGMHKDDLSLLEFIHTTLGLGSVYTYGDSSHFMVNKLAEIKIIISIFDKFTLNTTKYLNFLDFSRCYFLYVAKPERDITVLSDIEEIRQGMNSRRTNFTLPKTHKFIITPYWLLAFVEGEGSFHVEKNDYFRLIFSITQVTVDLAVLELIKEFLIEHSQLYLESNSQPVVIYARKKVYKTNHKLSSELKIRDVDFIRQNLIPLFDNLIWHTKKKQDFQDWIAILKLKEKGHHYHESGRDLIYLILDQMNNNRLSSYKFNKFNKINREDFEVKINNLLAAPSNLEIINGRTFIISEQRYTNEGKGKPLNNPLILVDKQDESSIIRTFVSQTDCAKYFGVSESTISNRLKKGLNFDFDDRLVFLRKKGND</sequence>
<dbReference type="GO" id="GO:0004519">
    <property type="term" value="F:endonuclease activity"/>
    <property type="evidence" value="ECO:0007669"/>
    <property type="project" value="UniProtKB-KW"/>
</dbReference>
<protein>
    <submittedName>
        <fullName evidence="3">LAGLIDADG endonuclease</fullName>
    </submittedName>
</protein>
<feature type="compositionally biased region" description="Polar residues" evidence="1">
    <location>
        <begin position="259"/>
        <end position="270"/>
    </location>
</feature>
<dbReference type="SUPFAM" id="SSF55608">
    <property type="entry name" value="Homing endonucleases"/>
    <property type="match status" value="2"/>
</dbReference>
<evidence type="ECO:0000256" key="1">
    <source>
        <dbReference type="SAM" id="MobiDB-lite"/>
    </source>
</evidence>
<keyword evidence="3" id="KW-0255">Endonuclease</keyword>
<dbReference type="PANTHER" id="PTHR36181">
    <property type="entry name" value="INTRON-ENCODED ENDONUCLEASE AI3-RELATED"/>
    <property type="match status" value="1"/>
</dbReference>
<feature type="region of interest" description="Disordered" evidence="1">
    <location>
        <begin position="211"/>
        <end position="270"/>
    </location>
</feature>